<dbReference type="GO" id="GO:0003700">
    <property type="term" value="F:DNA-binding transcription factor activity"/>
    <property type="evidence" value="ECO:0007669"/>
    <property type="project" value="TreeGrafter"/>
</dbReference>
<dbReference type="Pfam" id="PF00356">
    <property type="entry name" value="LacI"/>
    <property type="match status" value="1"/>
</dbReference>
<dbReference type="SUPFAM" id="SSF47413">
    <property type="entry name" value="lambda repressor-like DNA-binding domains"/>
    <property type="match status" value="1"/>
</dbReference>
<evidence type="ECO:0000256" key="3">
    <source>
        <dbReference type="ARBA" id="ARBA00023163"/>
    </source>
</evidence>
<dbReference type="EMBL" id="SSNT01000015">
    <property type="protein sequence ID" value="THF77489.1"/>
    <property type="molecule type" value="Genomic_DNA"/>
</dbReference>
<dbReference type="InterPro" id="IPR010982">
    <property type="entry name" value="Lambda_DNA-bd_dom_sf"/>
</dbReference>
<dbReference type="PROSITE" id="PS50932">
    <property type="entry name" value="HTH_LACI_2"/>
    <property type="match status" value="1"/>
</dbReference>
<dbReference type="PANTHER" id="PTHR30146">
    <property type="entry name" value="LACI-RELATED TRANSCRIPTIONAL REPRESSOR"/>
    <property type="match status" value="1"/>
</dbReference>
<dbReference type="AlphaFoldDB" id="A0A4S4BSL4"/>
<dbReference type="Pfam" id="PF13377">
    <property type="entry name" value="Peripla_BP_3"/>
    <property type="match status" value="1"/>
</dbReference>
<evidence type="ECO:0000313" key="4">
    <source>
        <dbReference type="EMBL" id="THF77489.1"/>
    </source>
</evidence>
<evidence type="ECO:0000256" key="2">
    <source>
        <dbReference type="ARBA" id="ARBA00023125"/>
    </source>
</evidence>
<dbReference type="InterPro" id="IPR028082">
    <property type="entry name" value="Peripla_BP_I"/>
</dbReference>
<gene>
    <name evidence="4" type="ORF">E6W99_19330</name>
</gene>
<organism evidence="4 5">
    <name type="scientific">Metabacillus sediminilitoris</name>
    <dbReference type="NCBI Taxonomy" id="2567941"/>
    <lineage>
        <taxon>Bacteria</taxon>
        <taxon>Bacillati</taxon>
        <taxon>Bacillota</taxon>
        <taxon>Bacilli</taxon>
        <taxon>Bacillales</taxon>
        <taxon>Bacillaceae</taxon>
        <taxon>Metabacillus</taxon>
    </lineage>
</organism>
<dbReference type="Gene3D" id="1.10.260.40">
    <property type="entry name" value="lambda repressor-like DNA-binding domains"/>
    <property type="match status" value="1"/>
</dbReference>
<dbReference type="PROSITE" id="PS00356">
    <property type="entry name" value="HTH_LACI_1"/>
    <property type="match status" value="1"/>
</dbReference>
<evidence type="ECO:0000313" key="5">
    <source>
        <dbReference type="Proteomes" id="UP000310334"/>
    </source>
</evidence>
<dbReference type="PANTHER" id="PTHR30146:SF149">
    <property type="entry name" value="HTH-TYPE TRANSCRIPTIONAL REGULATOR EBGR"/>
    <property type="match status" value="1"/>
</dbReference>
<dbReference type="PRINTS" id="PR00036">
    <property type="entry name" value="HTHLACI"/>
</dbReference>
<reference evidence="4 5" key="1">
    <citation type="submission" date="2019-04" db="EMBL/GenBank/DDBJ databases">
        <title>Bacillus sediminilitoris sp. nov., isolated from a tidal flat sediment on the East China Sea.</title>
        <authorList>
            <person name="Wei Y."/>
            <person name="Mao H."/>
            <person name="Fang J."/>
        </authorList>
    </citation>
    <scope>NUCLEOTIDE SEQUENCE [LARGE SCALE GENOMIC DNA]</scope>
    <source>
        <strain evidence="4 5">DSL-17</strain>
    </source>
</reference>
<proteinExistence type="predicted"/>
<dbReference type="RefSeq" id="WP_136356857.1">
    <property type="nucleotide sequence ID" value="NZ_CP046266.1"/>
</dbReference>
<name>A0A4S4BSL4_9BACI</name>
<evidence type="ECO:0000256" key="1">
    <source>
        <dbReference type="ARBA" id="ARBA00023015"/>
    </source>
</evidence>
<dbReference type="InterPro" id="IPR046335">
    <property type="entry name" value="LacI/GalR-like_sensor"/>
</dbReference>
<dbReference type="InterPro" id="IPR000843">
    <property type="entry name" value="HTH_LacI"/>
</dbReference>
<keyword evidence="2 4" id="KW-0238">DNA-binding</keyword>
<keyword evidence="5" id="KW-1185">Reference proteome</keyword>
<dbReference type="SMART" id="SM00354">
    <property type="entry name" value="HTH_LACI"/>
    <property type="match status" value="1"/>
</dbReference>
<sequence>MTTIKDIAAHANVSSSTVSRVLNNDPTISVTTETRERILEVSKELGYKTVRKRKNEQKLLKTTNHRIGIFLANTREEEEDGINDPYFTGIRNGVESECLNQGIYSNKIIRLSEDLQEQFIDDVDGLIVIGVMKPSELNRISDCLDHVVFINYSPDEDKYDSVISDFEKATTSALKHLFEQGYKSIGYLGGREREQITFRMVEDKRHTTYVDFMTRKGLYREDHVFIGEFSMNQGYKLMNDVIKRGDLPEAFFIASDSMAIGALRALQEENIRVPEDVAIVSFNDVQMAKFASTPLTSVKVYTEQMGRIGVQLLLDQLNGREIPLKITVPTKLCIRESSNVKKNI</sequence>
<dbReference type="CDD" id="cd01544">
    <property type="entry name" value="PBP1_GalR"/>
    <property type="match status" value="1"/>
</dbReference>
<dbReference type="Gene3D" id="3.40.50.2300">
    <property type="match status" value="2"/>
</dbReference>
<protein>
    <submittedName>
        <fullName evidence="4">LacI family DNA-binding transcriptional regulator</fullName>
    </submittedName>
</protein>
<keyword evidence="3" id="KW-0804">Transcription</keyword>
<dbReference type="SUPFAM" id="SSF53822">
    <property type="entry name" value="Periplasmic binding protein-like I"/>
    <property type="match status" value="1"/>
</dbReference>
<dbReference type="GO" id="GO:0000976">
    <property type="term" value="F:transcription cis-regulatory region binding"/>
    <property type="evidence" value="ECO:0007669"/>
    <property type="project" value="TreeGrafter"/>
</dbReference>
<dbReference type="CDD" id="cd01392">
    <property type="entry name" value="HTH_LacI"/>
    <property type="match status" value="1"/>
</dbReference>
<dbReference type="OrthoDB" id="43195at2"/>
<accession>A0A4S4BSL4</accession>
<comment type="caution">
    <text evidence="4">The sequence shown here is derived from an EMBL/GenBank/DDBJ whole genome shotgun (WGS) entry which is preliminary data.</text>
</comment>
<dbReference type="Proteomes" id="UP000310334">
    <property type="component" value="Unassembled WGS sequence"/>
</dbReference>
<keyword evidence="1" id="KW-0805">Transcription regulation</keyword>